<gene>
    <name evidence="1" type="ORF">RAG0_06435</name>
</gene>
<dbReference type="EMBL" id="FJUX01000031">
    <property type="protein sequence ID" value="CZS97285.1"/>
    <property type="molecule type" value="Genomic_DNA"/>
</dbReference>
<evidence type="ECO:0000313" key="2">
    <source>
        <dbReference type="Proteomes" id="UP000178912"/>
    </source>
</evidence>
<dbReference type="Proteomes" id="UP000178912">
    <property type="component" value="Unassembled WGS sequence"/>
</dbReference>
<accession>A0A1E1KGV3</accession>
<reference evidence="2" key="1">
    <citation type="submission" date="2016-03" db="EMBL/GenBank/DDBJ databases">
        <authorList>
            <person name="Guldener U."/>
        </authorList>
    </citation>
    <scope>NUCLEOTIDE SEQUENCE [LARGE SCALE GENOMIC DNA]</scope>
    <source>
        <strain evidence="2">04CH-RAC-A.6.1</strain>
    </source>
</reference>
<keyword evidence="2" id="KW-1185">Reference proteome</keyword>
<dbReference type="AlphaFoldDB" id="A0A1E1KGV3"/>
<evidence type="ECO:0000313" key="1">
    <source>
        <dbReference type="EMBL" id="CZS97285.1"/>
    </source>
</evidence>
<organism evidence="1 2">
    <name type="scientific">Rhynchosporium agropyri</name>
    <dbReference type="NCBI Taxonomy" id="914238"/>
    <lineage>
        <taxon>Eukaryota</taxon>
        <taxon>Fungi</taxon>
        <taxon>Dikarya</taxon>
        <taxon>Ascomycota</taxon>
        <taxon>Pezizomycotina</taxon>
        <taxon>Leotiomycetes</taxon>
        <taxon>Helotiales</taxon>
        <taxon>Ploettnerulaceae</taxon>
        <taxon>Rhynchosporium</taxon>
    </lineage>
</organism>
<protein>
    <submittedName>
        <fullName evidence="1">Uncharacterized protein</fullName>
    </submittedName>
</protein>
<name>A0A1E1KGV3_9HELO</name>
<proteinExistence type="predicted"/>
<sequence>MIPSLGHYIHKIALSSTSYESISIKKEPTSWISHFGHLLIAEIRQRFTDSNFCFDTTPARNDVGSGSGWTKIHELDYAYIGASSEVPVIHPFLDWRTRLEDTHLPGQTRIR</sequence>